<name>A0A1F6WP99_9BACT</name>
<keyword evidence="6" id="KW-1133">Transmembrane helix</keyword>
<dbReference type="InterPro" id="IPR036249">
    <property type="entry name" value="Thioredoxin-like_sf"/>
</dbReference>
<organism evidence="8 9">
    <name type="scientific">Candidatus Nomurabacteria bacterium RIFCSPLOWO2_01_FULL_36_10b</name>
    <dbReference type="NCBI Taxonomy" id="1801766"/>
    <lineage>
        <taxon>Bacteria</taxon>
        <taxon>Candidatus Nomuraibacteriota</taxon>
    </lineage>
</organism>
<dbReference type="Proteomes" id="UP000179448">
    <property type="component" value="Unassembled WGS sequence"/>
</dbReference>
<feature type="domain" description="Thioredoxin" evidence="7">
    <location>
        <begin position="24"/>
        <end position="220"/>
    </location>
</feature>
<accession>A0A1F6WP99</accession>
<dbReference type="STRING" id="1801766.A2997_02425"/>
<keyword evidence="2" id="KW-0732">Signal</keyword>
<keyword evidence="3" id="KW-0560">Oxidoreductase</keyword>
<feature type="transmembrane region" description="Helical" evidence="6">
    <location>
        <begin position="6"/>
        <end position="26"/>
    </location>
</feature>
<comment type="caution">
    <text evidence="8">The sequence shown here is derived from an EMBL/GenBank/DDBJ whole genome shotgun (WGS) entry which is preliminary data.</text>
</comment>
<sequence>MTKNNGIIWLVVVVLIIALVIILVLVGGKSDKLDKDAKIDDNTQQITQVRESDWVQGSKDAKVIIIEYADFQCQACAAYHSLIKQVEEKFGSQIGFVYRHFPLSNIHENAKLSAASAEVAGLQGKFWEMHDMIYKNQEEWSKNNNAKEIFTGYAKTLGLDEDKFKNDIDSKEIRDKISESYREGILLNVTGTPTFFLNGEKMTNPRSFEEFDKVISKELAK</sequence>
<reference evidence="8 9" key="1">
    <citation type="journal article" date="2016" name="Nat. Commun.">
        <title>Thousands of microbial genomes shed light on interconnected biogeochemical processes in an aquifer system.</title>
        <authorList>
            <person name="Anantharaman K."/>
            <person name="Brown C.T."/>
            <person name="Hug L.A."/>
            <person name="Sharon I."/>
            <person name="Castelle C.J."/>
            <person name="Probst A.J."/>
            <person name="Thomas B.C."/>
            <person name="Singh A."/>
            <person name="Wilkins M.J."/>
            <person name="Karaoz U."/>
            <person name="Brodie E.L."/>
            <person name="Williams K.H."/>
            <person name="Hubbard S.S."/>
            <person name="Banfield J.F."/>
        </authorList>
    </citation>
    <scope>NUCLEOTIDE SEQUENCE [LARGE SCALE GENOMIC DNA]</scope>
</reference>
<comment type="similarity">
    <text evidence="1">Belongs to the thioredoxin family. DsbA subfamily.</text>
</comment>
<dbReference type="PANTHER" id="PTHR13887">
    <property type="entry name" value="GLUTATHIONE S-TRANSFERASE KAPPA"/>
    <property type="match status" value="1"/>
</dbReference>
<evidence type="ECO:0000256" key="2">
    <source>
        <dbReference type="ARBA" id="ARBA00022729"/>
    </source>
</evidence>
<evidence type="ECO:0000256" key="4">
    <source>
        <dbReference type="ARBA" id="ARBA00023157"/>
    </source>
</evidence>
<dbReference type="GO" id="GO:0016491">
    <property type="term" value="F:oxidoreductase activity"/>
    <property type="evidence" value="ECO:0007669"/>
    <property type="project" value="UniProtKB-KW"/>
</dbReference>
<keyword evidence="5" id="KW-0676">Redox-active center</keyword>
<evidence type="ECO:0000256" key="6">
    <source>
        <dbReference type="SAM" id="Phobius"/>
    </source>
</evidence>
<dbReference type="InterPro" id="IPR012336">
    <property type="entry name" value="Thioredoxin-like_fold"/>
</dbReference>
<evidence type="ECO:0000313" key="9">
    <source>
        <dbReference type="Proteomes" id="UP000179448"/>
    </source>
</evidence>
<keyword evidence="6" id="KW-0812">Transmembrane</keyword>
<evidence type="ECO:0000313" key="8">
    <source>
        <dbReference type="EMBL" id="OGI83666.1"/>
    </source>
</evidence>
<evidence type="ECO:0000256" key="5">
    <source>
        <dbReference type="ARBA" id="ARBA00023284"/>
    </source>
</evidence>
<gene>
    <name evidence="8" type="ORF">A2997_02425</name>
</gene>
<keyword evidence="6" id="KW-0472">Membrane</keyword>
<keyword evidence="4" id="KW-1015">Disulfide bond</keyword>
<proteinExistence type="inferred from homology"/>
<dbReference type="EMBL" id="MFUQ01000014">
    <property type="protein sequence ID" value="OGI83666.1"/>
    <property type="molecule type" value="Genomic_DNA"/>
</dbReference>
<dbReference type="Gene3D" id="3.40.30.10">
    <property type="entry name" value="Glutaredoxin"/>
    <property type="match status" value="1"/>
</dbReference>
<dbReference type="PROSITE" id="PS51352">
    <property type="entry name" value="THIOREDOXIN_2"/>
    <property type="match status" value="1"/>
</dbReference>
<dbReference type="SUPFAM" id="SSF52833">
    <property type="entry name" value="Thioredoxin-like"/>
    <property type="match status" value="1"/>
</dbReference>
<dbReference type="PANTHER" id="PTHR13887:SF14">
    <property type="entry name" value="DISULFIDE BOND FORMATION PROTEIN D"/>
    <property type="match status" value="1"/>
</dbReference>
<protein>
    <recommendedName>
        <fullName evidence="7">Thioredoxin domain-containing protein</fullName>
    </recommendedName>
</protein>
<evidence type="ECO:0000256" key="1">
    <source>
        <dbReference type="ARBA" id="ARBA00005791"/>
    </source>
</evidence>
<dbReference type="AlphaFoldDB" id="A0A1F6WP99"/>
<evidence type="ECO:0000256" key="3">
    <source>
        <dbReference type="ARBA" id="ARBA00023002"/>
    </source>
</evidence>
<dbReference type="Pfam" id="PF13462">
    <property type="entry name" value="Thioredoxin_4"/>
    <property type="match status" value="1"/>
</dbReference>
<dbReference type="InterPro" id="IPR013766">
    <property type="entry name" value="Thioredoxin_domain"/>
</dbReference>
<evidence type="ECO:0000259" key="7">
    <source>
        <dbReference type="PROSITE" id="PS51352"/>
    </source>
</evidence>